<feature type="non-terminal residue" evidence="3">
    <location>
        <position position="238"/>
    </location>
</feature>
<accession>X1G6A0</accession>
<protein>
    <submittedName>
        <fullName evidence="3">Uncharacterized protein</fullName>
    </submittedName>
</protein>
<sequence length="238" mass="25115">MRNNNKKGKRINLVLLAPLLCLFLVGIGGIIGIIYSQVSDSLVIEEPVPTPVHTPTPTITPTPTPAMSTAGIIPKSELIILPTPTPTPLVVLKLGSGGGSSSGSSSSSGSGSGSVYLTTTGDSLPPDLMIKDPDEDIWQDGVTATWTMSNTMPGDSVSSWVKFINSGDTEANILMVNCTSVTIDDPGPESDTEEGTTDLDKQMIITEMTYYHGYQGTKQIDCLSLLIDNNDNGNIDLD</sequence>
<keyword evidence="2" id="KW-1133">Transmembrane helix</keyword>
<gene>
    <name evidence="3" type="ORF">S03H2_34054</name>
</gene>
<feature type="transmembrane region" description="Helical" evidence="2">
    <location>
        <begin position="12"/>
        <end position="35"/>
    </location>
</feature>
<organism evidence="3">
    <name type="scientific">marine sediment metagenome</name>
    <dbReference type="NCBI Taxonomy" id="412755"/>
    <lineage>
        <taxon>unclassified sequences</taxon>
        <taxon>metagenomes</taxon>
        <taxon>ecological metagenomes</taxon>
    </lineage>
</organism>
<feature type="region of interest" description="Disordered" evidence="1">
    <location>
        <begin position="92"/>
        <end position="118"/>
    </location>
</feature>
<proteinExistence type="predicted"/>
<evidence type="ECO:0000256" key="1">
    <source>
        <dbReference type="SAM" id="MobiDB-lite"/>
    </source>
</evidence>
<keyword evidence="2" id="KW-0812">Transmembrane</keyword>
<evidence type="ECO:0000313" key="3">
    <source>
        <dbReference type="EMBL" id="GAH52777.1"/>
    </source>
</evidence>
<keyword evidence="2" id="KW-0472">Membrane</keyword>
<evidence type="ECO:0000256" key="2">
    <source>
        <dbReference type="SAM" id="Phobius"/>
    </source>
</evidence>
<comment type="caution">
    <text evidence="3">The sequence shown here is derived from an EMBL/GenBank/DDBJ whole genome shotgun (WGS) entry which is preliminary data.</text>
</comment>
<reference evidence="3" key="1">
    <citation type="journal article" date="2014" name="Front. Microbiol.">
        <title>High frequency of phylogenetically diverse reductive dehalogenase-homologous genes in deep subseafloor sedimentary metagenomes.</title>
        <authorList>
            <person name="Kawai M."/>
            <person name="Futagami T."/>
            <person name="Toyoda A."/>
            <person name="Takaki Y."/>
            <person name="Nishi S."/>
            <person name="Hori S."/>
            <person name="Arai W."/>
            <person name="Tsubouchi T."/>
            <person name="Morono Y."/>
            <person name="Uchiyama I."/>
            <person name="Ito T."/>
            <person name="Fujiyama A."/>
            <person name="Inagaki F."/>
            <person name="Takami H."/>
        </authorList>
    </citation>
    <scope>NUCLEOTIDE SEQUENCE</scope>
    <source>
        <strain evidence="3">Expedition CK06-06</strain>
    </source>
</reference>
<dbReference type="EMBL" id="BARU01020764">
    <property type="protein sequence ID" value="GAH52777.1"/>
    <property type="molecule type" value="Genomic_DNA"/>
</dbReference>
<name>X1G6A0_9ZZZZ</name>
<dbReference type="AlphaFoldDB" id="X1G6A0"/>